<organism evidence="3 4">
    <name type="scientific">Obba rivulosa</name>
    <dbReference type="NCBI Taxonomy" id="1052685"/>
    <lineage>
        <taxon>Eukaryota</taxon>
        <taxon>Fungi</taxon>
        <taxon>Dikarya</taxon>
        <taxon>Basidiomycota</taxon>
        <taxon>Agaricomycotina</taxon>
        <taxon>Agaricomycetes</taxon>
        <taxon>Polyporales</taxon>
        <taxon>Gelatoporiaceae</taxon>
        <taxon>Obba</taxon>
    </lineage>
</organism>
<feature type="region of interest" description="Disordered" evidence="1">
    <location>
        <begin position="23"/>
        <end position="66"/>
    </location>
</feature>
<keyword evidence="4" id="KW-1185">Reference proteome</keyword>
<sequence length="608" mass="69198">MVAARDNASSQCETYEMFGVSGNTLRRRSPSPYPLGTIPVAASDTLGVRRTTSEPSEPTPTAQDLNNYPVEMEQPMNAAIPAHIISGPSHTYADPCGTVPSSSSRQRQEITFVPVSPCTLANWRYRSRSLLPDESERMTGKLRPMQVNFTRAPPRGWIALAHPEGQLYFVREELERRMARRLDIPSDVEVAIYFGCDDNGAKCAWYYFASERHLAICWLEEVDFSLVTPDNRFVYSKSQLKNPQEAQFWAHRELYPGLSKIPRAVLQELYQDLLYLAHDARTSLTSTAPCNAGSLNANLELVHGLKERDCSGPPVCAIARIMHTLARERTLHHHGELCARLNRDQSVFEDLEKRPSQRSYLFLIIQLPCFYLPDGYASEVEQVWVDGLVNYDPWNNFISRLKQDWETLALPATVLLTVNVGLLAVQSIDEGSPHRNVAQIMSYCSIIHSLSSIVMCMILSRQHRTNGVSEDMESATEWLSRNAGTPWDVEKLASVLSLPNVLFIWGLIDFCIAMLWICFYNTSWLTRVVVGVVLIPNIVLVAWVILMGWRCKDPAACLSQRLRDAFRERWQERFQLILYYFWHPQFSGLFPWPRRASSNNQRPGELPV</sequence>
<dbReference type="AlphaFoldDB" id="A0A8E2AR58"/>
<proteinExistence type="predicted"/>
<protein>
    <recommendedName>
        <fullName evidence="5">Transmembrane protein</fullName>
    </recommendedName>
</protein>
<evidence type="ECO:0008006" key="5">
    <source>
        <dbReference type="Google" id="ProtNLM"/>
    </source>
</evidence>
<feature type="transmembrane region" description="Helical" evidence="2">
    <location>
        <begin position="528"/>
        <end position="549"/>
    </location>
</feature>
<evidence type="ECO:0000313" key="4">
    <source>
        <dbReference type="Proteomes" id="UP000250043"/>
    </source>
</evidence>
<feature type="transmembrane region" description="Helical" evidence="2">
    <location>
        <begin position="501"/>
        <end position="522"/>
    </location>
</feature>
<dbReference type="EMBL" id="KV722509">
    <property type="protein sequence ID" value="OCH86855.1"/>
    <property type="molecule type" value="Genomic_DNA"/>
</dbReference>
<keyword evidence="2" id="KW-0472">Membrane</keyword>
<dbReference type="Proteomes" id="UP000250043">
    <property type="component" value="Unassembled WGS sequence"/>
</dbReference>
<reference evidence="3 4" key="1">
    <citation type="submission" date="2016-07" db="EMBL/GenBank/DDBJ databases">
        <title>Draft genome of the white-rot fungus Obba rivulosa 3A-2.</title>
        <authorList>
            <consortium name="DOE Joint Genome Institute"/>
            <person name="Miettinen O."/>
            <person name="Riley R."/>
            <person name="Acob R."/>
            <person name="Barry K."/>
            <person name="Cullen D."/>
            <person name="De Vries R."/>
            <person name="Hainaut M."/>
            <person name="Hatakka A."/>
            <person name="Henrissat B."/>
            <person name="Hilden K."/>
            <person name="Kuo R."/>
            <person name="Labutti K."/>
            <person name="Lipzen A."/>
            <person name="Makela M.R."/>
            <person name="Sandor L."/>
            <person name="Spatafora J.W."/>
            <person name="Grigoriev I.V."/>
            <person name="Hibbett D.S."/>
        </authorList>
    </citation>
    <scope>NUCLEOTIDE SEQUENCE [LARGE SCALE GENOMIC DNA]</scope>
    <source>
        <strain evidence="3 4">3A-2</strain>
    </source>
</reference>
<gene>
    <name evidence="3" type="ORF">OBBRIDRAFT_200168</name>
</gene>
<name>A0A8E2AR58_9APHY</name>
<dbReference type="OrthoDB" id="2657661at2759"/>
<evidence type="ECO:0000256" key="1">
    <source>
        <dbReference type="SAM" id="MobiDB-lite"/>
    </source>
</evidence>
<keyword evidence="2" id="KW-0812">Transmembrane</keyword>
<keyword evidence="2" id="KW-1133">Transmembrane helix</keyword>
<evidence type="ECO:0000256" key="2">
    <source>
        <dbReference type="SAM" id="Phobius"/>
    </source>
</evidence>
<evidence type="ECO:0000313" key="3">
    <source>
        <dbReference type="EMBL" id="OCH86855.1"/>
    </source>
</evidence>
<accession>A0A8E2AR58</accession>